<dbReference type="Pfam" id="PF02656">
    <property type="entry name" value="DUF202"/>
    <property type="match status" value="1"/>
</dbReference>
<keyword evidence="2 6" id="KW-0812">Transmembrane</keyword>
<evidence type="ECO:0000256" key="4">
    <source>
        <dbReference type="ARBA" id="ARBA00023136"/>
    </source>
</evidence>
<evidence type="ECO:0000256" key="5">
    <source>
        <dbReference type="SAM" id="MobiDB-lite"/>
    </source>
</evidence>
<name>A0AB34IKU7_PRYPA</name>
<dbReference type="InterPro" id="IPR003807">
    <property type="entry name" value="DUF202"/>
</dbReference>
<evidence type="ECO:0000313" key="8">
    <source>
        <dbReference type="EMBL" id="KAL1499857.1"/>
    </source>
</evidence>
<evidence type="ECO:0000256" key="3">
    <source>
        <dbReference type="ARBA" id="ARBA00022989"/>
    </source>
</evidence>
<feature type="transmembrane region" description="Helical" evidence="6">
    <location>
        <begin position="302"/>
        <end position="322"/>
    </location>
</feature>
<reference evidence="8 9" key="1">
    <citation type="journal article" date="2024" name="Science">
        <title>Giant polyketide synthase enzymes in the biosynthesis of giant marine polyether toxins.</title>
        <authorList>
            <person name="Fallon T.R."/>
            <person name="Shende V.V."/>
            <person name="Wierzbicki I.H."/>
            <person name="Pendleton A.L."/>
            <person name="Watervoot N.F."/>
            <person name="Auber R.P."/>
            <person name="Gonzalez D.J."/>
            <person name="Wisecaver J.H."/>
            <person name="Moore B.S."/>
        </authorList>
    </citation>
    <scope>NUCLEOTIDE SEQUENCE [LARGE SCALE GENOMIC DNA]</scope>
    <source>
        <strain evidence="8 9">12B1</strain>
    </source>
</reference>
<dbReference type="Proteomes" id="UP001515480">
    <property type="component" value="Unassembled WGS sequence"/>
</dbReference>
<evidence type="ECO:0000256" key="6">
    <source>
        <dbReference type="SAM" id="Phobius"/>
    </source>
</evidence>
<feature type="domain" description="DUF202" evidence="7">
    <location>
        <begin position="263"/>
        <end position="324"/>
    </location>
</feature>
<gene>
    <name evidence="8" type="ORF">AB1Y20_012540</name>
</gene>
<evidence type="ECO:0000256" key="1">
    <source>
        <dbReference type="ARBA" id="ARBA00004127"/>
    </source>
</evidence>
<keyword evidence="4 6" id="KW-0472">Membrane</keyword>
<evidence type="ECO:0000256" key="2">
    <source>
        <dbReference type="ARBA" id="ARBA00022692"/>
    </source>
</evidence>
<organism evidence="8 9">
    <name type="scientific">Prymnesium parvum</name>
    <name type="common">Toxic golden alga</name>
    <dbReference type="NCBI Taxonomy" id="97485"/>
    <lineage>
        <taxon>Eukaryota</taxon>
        <taxon>Haptista</taxon>
        <taxon>Haptophyta</taxon>
        <taxon>Prymnesiophyceae</taxon>
        <taxon>Prymnesiales</taxon>
        <taxon>Prymnesiaceae</taxon>
        <taxon>Prymnesium</taxon>
    </lineage>
</organism>
<feature type="transmembrane region" description="Helical" evidence="6">
    <location>
        <begin position="346"/>
        <end position="367"/>
    </location>
</feature>
<evidence type="ECO:0000259" key="7">
    <source>
        <dbReference type="Pfam" id="PF02656"/>
    </source>
</evidence>
<feature type="compositionally biased region" description="Low complexity" evidence="5">
    <location>
        <begin position="146"/>
        <end position="176"/>
    </location>
</feature>
<sequence length="373" mass="38194">MRKLRISSAHGSLSFELLLLDGAEPAALAAAVAARAGLRPSDTFYLSAPDDPAAVVPLTTALPDNLLHLCLHLSPHRAVHPPPPAADAAPHAPHAPAAAPPRGLSLPASAPPTPSPPAAVLPPAPSPRATAPSFDLSPPAAAPSFDLSPPAAATAVAPSSSAADSSGAPPPAAGGADPLAAAVSLEIGPPLTQPLLSACASAPVGGEAARASSRRESREGKRPSLLRRLSLVSDGGRLSESEGKKAEVLLEGLERFNRLSTDLANERTLLAWIRTCLAAMRTAFAMLTIREHTTFGVDTLNVAELGMVSFIILSAISGAWRYHKIKSIISLKVPPLSFGRLSLRPLNLLVCLAAAIVAVVIYSGGWLKSGDAP</sequence>
<dbReference type="AlphaFoldDB" id="A0AB34IKU7"/>
<feature type="compositionally biased region" description="Low complexity" evidence="5">
    <location>
        <begin position="86"/>
        <end position="108"/>
    </location>
</feature>
<dbReference type="PRINTS" id="PR01217">
    <property type="entry name" value="PRICHEXTENSN"/>
</dbReference>
<comment type="caution">
    <text evidence="8">The sequence shown here is derived from an EMBL/GenBank/DDBJ whole genome shotgun (WGS) entry which is preliminary data.</text>
</comment>
<feature type="region of interest" description="Disordered" evidence="5">
    <location>
        <begin position="80"/>
        <end position="176"/>
    </location>
</feature>
<proteinExistence type="predicted"/>
<comment type="subcellular location">
    <subcellularLocation>
        <location evidence="1">Endomembrane system</location>
        <topology evidence="1">Multi-pass membrane protein</topology>
    </subcellularLocation>
</comment>
<keyword evidence="9" id="KW-1185">Reference proteome</keyword>
<keyword evidence="3 6" id="KW-1133">Transmembrane helix</keyword>
<evidence type="ECO:0000313" key="9">
    <source>
        <dbReference type="Proteomes" id="UP001515480"/>
    </source>
</evidence>
<dbReference type="GO" id="GO:0012505">
    <property type="term" value="C:endomembrane system"/>
    <property type="evidence" value="ECO:0007669"/>
    <property type="project" value="UniProtKB-SubCell"/>
</dbReference>
<protein>
    <recommendedName>
        <fullName evidence="7">DUF202 domain-containing protein</fullName>
    </recommendedName>
</protein>
<accession>A0AB34IKU7</accession>
<feature type="compositionally biased region" description="Pro residues" evidence="5">
    <location>
        <begin position="109"/>
        <end position="126"/>
    </location>
</feature>
<dbReference type="EMBL" id="JBGBPQ010000024">
    <property type="protein sequence ID" value="KAL1499857.1"/>
    <property type="molecule type" value="Genomic_DNA"/>
</dbReference>